<dbReference type="Proteomes" id="UP001303473">
    <property type="component" value="Unassembled WGS sequence"/>
</dbReference>
<organism evidence="3 4">
    <name type="scientific">Diplogelasinospora grovesii</name>
    <dbReference type="NCBI Taxonomy" id="303347"/>
    <lineage>
        <taxon>Eukaryota</taxon>
        <taxon>Fungi</taxon>
        <taxon>Dikarya</taxon>
        <taxon>Ascomycota</taxon>
        <taxon>Pezizomycotina</taxon>
        <taxon>Sordariomycetes</taxon>
        <taxon>Sordariomycetidae</taxon>
        <taxon>Sordariales</taxon>
        <taxon>Diplogelasinosporaceae</taxon>
        <taxon>Diplogelasinospora</taxon>
    </lineage>
</organism>
<feature type="region of interest" description="Disordered" evidence="1">
    <location>
        <begin position="154"/>
        <end position="173"/>
    </location>
</feature>
<feature type="compositionally biased region" description="Acidic residues" evidence="1">
    <location>
        <begin position="365"/>
        <end position="426"/>
    </location>
</feature>
<sequence length="532" mass="59737">MAMTSANRSRRADVVHPHTGHHPHLTIANARAQTKQDNFVANSPRPKRRLEAVESEVEPAIPKKARFTTRITVEISSRPAAAFRTRAAAAPDAKPQAPTTKPGPSPSNPPNPSRPPPTTATRDTKVATTGSQKSQGLTKHKEKVVNGLKHELSRLQPLEPVPKEEGRKLRSQEATRFKSDLSQYLPDYDEVIGNDPKEQHLLDLNTPIIVTGSDPQAPQLPGDAYPVRSYGDSLFTDLCDAQTVNFDFLKTRDKGKSLEDPLPDSFFEPAHKKAQRLERSIRNSEKGYAQHEKEIISRLLDGLQGPEWLRTMGVNGVTESRKKTFEPAREHFIAGCQAILEKFRRWAAEEKRRKLEKERAPPVPEVEETREESEAEVDDVEIEPSDVDEIADSDEENQTSEAEEGVNDDDQDDGESDGDPPDESDVDASIAKQLREEAARAAARKTTKKSKSALSPPPPPEPQKEFTSFFRKKYQRDAALSSTRRRGRTVLAWGQPVPELPEMDFELPEEFLDEDTLKSHARRKRRAKREKH</sequence>
<feature type="domain" description="Something about silencing protein 4" evidence="2">
    <location>
        <begin position="260"/>
        <end position="355"/>
    </location>
</feature>
<dbReference type="PANTHER" id="PTHR38422:SF1">
    <property type="entry name" value="SOMETHING ABOUT SILENCING PROTEIN 4"/>
    <property type="match status" value="1"/>
</dbReference>
<feature type="compositionally biased region" description="Basic and acidic residues" evidence="1">
    <location>
        <begin position="161"/>
        <end position="173"/>
    </location>
</feature>
<dbReference type="EMBL" id="MU853782">
    <property type="protein sequence ID" value="KAK3941520.1"/>
    <property type="molecule type" value="Genomic_DNA"/>
</dbReference>
<gene>
    <name evidence="3" type="ORF">QBC46DRAFT_382398</name>
</gene>
<evidence type="ECO:0000256" key="1">
    <source>
        <dbReference type="SAM" id="MobiDB-lite"/>
    </source>
</evidence>
<feature type="compositionally biased region" description="Basic residues" evidence="1">
    <location>
        <begin position="442"/>
        <end position="451"/>
    </location>
</feature>
<proteinExistence type="predicted"/>
<dbReference type="GO" id="GO:0033255">
    <property type="term" value="C:SAS acetyltransferase complex"/>
    <property type="evidence" value="ECO:0007669"/>
    <property type="project" value="InterPro"/>
</dbReference>
<dbReference type="Pfam" id="PF15460">
    <property type="entry name" value="SAS4"/>
    <property type="match status" value="1"/>
</dbReference>
<dbReference type="InterPro" id="IPR038988">
    <property type="entry name" value="Sas4"/>
</dbReference>
<keyword evidence="4" id="KW-1185">Reference proteome</keyword>
<name>A0AAN6N9Y0_9PEZI</name>
<protein>
    <submittedName>
        <fullName evidence="3">Something about silencing, SAS, complex subunit 4-domain-containing protein</fullName>
    </submittedName>
</protein>
<evidence type="ECO:0000313" key="4">
    <source>
        <dbReference type="Proteomes" id="UP001303473"/>
    </source>
</evidence>
<feature type="compositionally biased region" description="Polar residues" evidence="1">
    <location>
        <begin position="31"/>
        <end position="41"/>
    </location>
</feature>
<feature type="region of interest" description="Disordered" evidence="1">
    <location>
        <begin position="352"/>
        <end position="468"/>
    </location>
</feature>
<dbReference type="PANTHER" id="PTHR38422">
    <property type="entry name" value="SOMETHING ABOUT SILENCING PROTEIN 4"/>
    <property type="match status" value="1"/>
</dbReference>
<comment type="caution">
    <text evidence="3">The sequence shown here is derived from an EMBL/GenBank/DDBJ whole genome shotgun (WGS) entry which is preliminary data.</text>
</comment>
<feature type="region of interest" description="Disordered" evidence="1">
    <location>
        <begin position="1"/>
        <end position="58"/>
    </location>
</feature>
<feature type="compositionally biased region" description="Pro residues" evidence="1">
    <location>
        <begin position="101"/>
        <end position="118"/>
    </location>
</feature>
<dbReference type="AlphaFoldDB" id="A0AAN6N9Y0"/>
<accession>A0AAN6N9Y0</accession>
<feature type="region of interest" description="Disordered" evidence="1">
    <location>
        <begin position="83"/>
        <end position="142"/>
    </location>
</feature>
<reference evidence="4" key="1">
    <citation type="journal article" date="2023" name="Mol. Phylogenet. Evol.">
        <title>Genome-scale phylogeny and comparative genomics of the fungal order Sordariales.</title>
        <authorList>
            <person name="Hensen N."/>
            <person name="Bonometti L."/>
            <person name="Westerberg I."/>
            <person name="Brannstrom I.O."/>
            <person name="Guillou S."/>
            <person name="Cros-Aarteil S."/>
            <person name="Calhoun S."/>
            <person name="Haridas S."/>
            <person name="Kuo A."/>
            <person name="Mondo S."/>
            <person name="Pangilinan J."/>
            <person name="Riley R."/>
            <person name="LaButti K."/>
            <person name="Andreopoulos B."/>
            <person name="Lipzen A."/>
            <person name="Chen C."/>
            <person name="Yan M."/>
            <person name="Daum C."/>
            <person name="Ng V."/>
            <person name="Clum A."/>
            <person name="Steindorff A."/>
            <person name="Ohm R.A."/>
            <person name="Martin F."/>
            <person name="Silar P."/>
            <person name="Natvig D.O."/>
            <person name="Lalanne C."/>
            <person name="Gautier V."/>
            <person name="Ament-Velasquez S.L."/>
            <person name="Kruys A."/>
            <person name="Hutchinson M.I."/>
            <person name="Powell A.J."/>
            <person name="Barry K."/>
            <person name="Miller A.N."/>
            <person name="Grigoriev I.V."/>
            <person name="Debuchy R."/>
            <person name="Gladieux P."/>
            <person name="Hiltunen Thoren M."/>
            <person name="Johannesson H."/>
        </authorList>
    </citation>
    <scope>NUCLEOTIDE SEQUENCE [LARGE SCALE GENOMIC DNA]</scope>
    <source>
        <strain evidence="4">CBS 340.73</strain>
    </source>
</reference>
<dbReference type="GO" id="GO:0004402">
    <property type="term" value="F:histone acetyltransferase activity"/>
    <property type="evidence" value="ECO:0007669"/>
    <property type="project" value="TreeGrafter"/>
</dbReference>
<evidence type="ECO:0000313" key="3">
    <source>
        <dbReference type="EMBL" id="KAK3941520.1"/>
    </source>
</evidence>
<evidence type="ECO:0000259" key="2">
    <source>
        <dbReference type="Pfam" id="PF15460"/>
    </source>
</evidence>
<feature type="compositionally biased region" description="Low complexity" evidence="1">
    <location>
        <begin position="83"/>
        <end position="100"/>
    </location>
</feature>
<dbReference type="InterPro" id="IPR029184">
    <property type="entry name" value="Sas4_dom"/>
</dbReference>